<keyword evidence="3" id="KW-1185">Reference proteome</keyword>
<organism evidence="2 3">
    <name type="scientific">Coniochaeta ligniaria NRRL 30616</name>
    <dbReference type="NCBI Taxonomy" id="1408157"/>
    <lineage>
        <taxon>Eukaryota</taxon>
        <taxon>Fungi</taxon>
        <taxon>Dikarya</taxon>
        <taxon>Ascomycota</taxon>
        <taxon>Pezizomycotina</taxon>
        <taxon>Sordariomycetes</taxon>
        <taxon>Sordariomycetidae</taxon>
        <taxon>Coniochaetales</taxon>
        <taxon>Coniochaetaceae</taxon>
        <taxon>Coniochaeta</taxon>
    </lineage>
</organism>
<name>A0A1J7I4L1_9PEZI</name>
<dbReference type="InterPro" id="IPR001245">
    <property type="entry name" value="Ser-Thr/Tyr_kinase_cat_dom"/>
</dbReference>
<keyword evidence="2" id="KW-0418">Kinase</keyword>
<evidence type="ECO:0000313" key="3">
    <source>
        <dbReference type="Proteomes" id="UP000182658"/>
    </source>
</evidence>
<accession>A0A1J7I4L1</accession>
<dbReference type="InterPro" id="IPR050167">
    <property type="entry name" value="Ser_Thr_protein_kinase"/>
</dbReference>
<dbReference type="InParanoid" id="A0A1J7I4L1"/>
<dbReference type="OrthoDB" id="635774at2759"/>
<dbReference type="Gene3D" id="1.10.510.10">
    <property type="entry name" value="Transferase(Phosphotransferase) domain 1"/>
    <property type="match status" value="1"/>
</dbReference>
<dbReference type="GO" id="GO:0007165">
    <property type="term" value="P:signal transduction"/>
    <property type="evidence" value="ECO:0007669"/>
    <property type="project" value="TreeGrafter"/>
</dbReference>
<dbReference type="GO" id="GO:0004672">
    <property type="term" value="F:protein kinase activity"/>
    <property type="evidence" value="ECO:0007669"/>
    <property type="project" value="InterPro"/>
</dbReference>
<dbReference type="InterPro" id="IPR000719">
    <property type="entry name" value="Prot_kinase_dom"/>
</dbReference>
<dbReference type="SUPFAM" id="SSF56112">
    <property type="entry name" value="Protein kinase-like (PK-like)"/>
    <property type="match status" value="1"/>
</dbReference>
<dbReference type="InterPro" id="IPR011009">
    <property type="entry name" value="Kinase-like_dom_sf"/>
</dbReference>
<dbReference type="GO" id="GO:0005737">
    <property type="term" value="C:cytoplasm"/>
    <property type="evidence" value="ECO:0007669"/>
    <property type="project" value="TreeGrafter"/>
</dbReference>
<evidence type="ECO:0000259" key="1">
    <source>
        <dbReference type="PROSITE" id="PS50011"/>
    </source>
</evidence>
<dbReference type="PANTHER" id="PTHR23257">
    <property type="entry name" value="SERINE-THREONINE PROTEIN KINASE"/>
    <property type="match status" value="1"/>
</dbReference>
<dbReference type="EMBL" id="KV875112">
    <property type="protein sequence ID" value="OIW22567.1"/>
    <property type="molecule type" value="Genomic_DNA"/>
</dbReference>
<dbReference type="AlphaFoldDB" id="A0A1J7I4L1"/>
<dbReference type="Pfam" id="PF07714">
    <property type="entry name" value="PK_Tyr_Ser-Thr"/>
    <property type="match status" value="1"/>
</dbReference>
<dbReference type="GO" id="GO:0005524">
    <property type="term" value="F:ATP binding"/>
    <property type="evidence" value="ECO:0007669"/>
    <property type="project" value="InterPro"/>
</dbReference>
<dbReference type="Proteomes" id="UP000182658">
    <property type="component" value="Unassembled WGS sequence"/>
</dbReference>
<dbReference type="PROSITE" id="PS50011">
    <property type="entry name" value="PROTEIN_KINASE_DOM"/>
    <property type="match status" value="1"/>
</dbReference>
<dbReference type="STRING" id="1408157.A0A1J7I4L1"/>
<reference evidence="2 3" key="1">
    <citation type="submission" date="2016-10" db="EMBL/GenBank/DDBJ databases">
        <title>Draft genome sequence of Coniochaeta ligniaria NRRL30616, a lignocellulolytic fungus for bioabatement of inhibitors in plant biomass hydrolysates.</title>
        <authorList>
            <consortium name="DOE Joint Genome Institute"/>
            <person name="Jimenez D.J."/>
            <person name="Hector R.E."/>
            <person name="Riley R."/>
            <person name="Sun H."/>
            <person name="Grigoriev I.V."/>
            <person name="Van Elsas J.D."/>
            <person name="Nichols N.N."/>
        </authorList>
    </citation>
    <scope>NUCLEOTIDE SEQUENCE [LARGE SCALE GENOMIC DNA]</scope>
    <source>
        <strain evidence="2 3">NRRL 30616</strain>
    </source>
</reference>
<evidence type="ECO:0000313" key="2">
    <source>
        <dbReference type="EMBL" id="OIW22567.1"/>
    </source>
</evidence>
<proteinExistence type="predicted"/>
<feature type="domain" description="Protein kinase" evidence="1">
    <location>
        <begin position="138"/>
        <end position="373"/>
    </location>
</feature>
<feature type="non-terminal residue" evidence="2">
    <location>
        <position position="373"/>
    </location>
</feature>
<keyword evidence="2" id="KW-0808">Transferase</keyword>
<gene>
    <name evidence="2" type="ORF">CONLIGDRAFT_606585</name>
</gene>
<protein>
    <submittedName>
        <fullName evidence="2">Kinase-like protein</fullName>
    </submittedName>
</protein>
<sequence>MTTEQYHKLIEEELEHTWILNLSMHFRDKSKREKLYFTYLQTPSQWRRVTISLDYRKYPANSLEADLSHLRFQRDKSATIYEAIRESLQDIQFYDTVTNLRLQTEDGRLHVHVVEDINEIINYPSLDLFQSIPCRHIAADAIKLDSHISGFVYKVNVNGQVLARKDIAKPEGVVNFVDQIRTLAQLHIFRFVIDLYGVVLSQDKKRVTGYLMPYCEGGALVDVIYDNDGKLPWPRRAKWARQIVIGLSQIHESGTIHGNLTLSKIALDDDDDISILGLGAQGMSVGWAPPEAELLIQSNQSVTLVQSMKSDIYQLGMVLWALASQTDEPESCVKPLQVTKEMGVPAWYKHIVEACLSLDPQQRPHTTSLLDMW</sequence>